<evidence type="ECO:0000313" key="2">
    <source>
        <dbReference type="Proteomes" id="UP001169063"/>
    </source>
</evidence>
<reference evidence="1" key="1">
    <citation type="submission" date="2023-07" db="EMBL/GenBank/DDBJ databases">
        <title>Brevundimonas soil sp. nov., isolated from the soil of chemical plant.</title>
        <authorList>
            <person name="Wu N."/>
        </authorList>
    </citation>
    <scope>NUCLEOTIDE SEQUENCE</scope>
    <source>
        <strain evidence="1">XZ-24</strain>
    </source>
</reference>
<dbReference type="PANTHER" id="PTHR11669">
    <property type="entry name" value="REPLICATION FACTOR C / DNA POLYMERASE III GAMMA-TAU SUBUNIT"/>
    <property type="match status" value="1"/>
</dbReference>
<gene>
    <name evidence="1" type="primary">holB</name>
    <name evidence="1" type="ORF">Q0812_04335</name>
</gene>
<proteinExistence type="predicted"/>
<dbReference type="EMBL" id="JAUKTR010000001">
    <property type="protein sequence ID" value="MDO1558656.1"/>
    <property type="molecule type" value="Genomic_DNA"/>
</dbReference>
<dbReference type="NCBIfam" id="TIGR00678">
    <property type="entry name" value="holB"/>
    <property type="match status" value="1"/>
</dbReference>
<keyword evidence="1" id="KW-0548">Nucleotidyltransferase</keyword>
<dbReference type="RefSeq" id="WP_302109059.1">
    <property type="nucleotide sequence ID" value="NZ_JAUKTR010000001.1"/>
</dbReference>
<keyword evidence="2" id="KW-1185">Reference proteome</keyword>
<dbReference type="Proteomes" id="UP001169063">
    <property type="component" value="Unassembled WGS sequence"/>
</dbReference>
<protein>
    <submittedName>
        <fullName evidence="1">DNA polymerase III subunit delta</fullName>
        <ecNumber evidence="1">2.7.7.7</ecNumber>
    </submittedName>
</protein>
<dbReference type="Gene3D" id="3.40.50.300">
    <property type="entry name" value="P-loop containing nucleotide triphosphate hydrolases"/>
    <property type="match status" value="1"/>
</dbReference>
<comment type="caution">
    <text evidence="1">The sequence shown here is derived from an EMBL/GenBank/DDBJ whole genome shotgun (WGS) entry which is preliminary data.</text>
</comment>
<organism evidence="1 2">
    <name type="scientific">Peiella sedimenti</name>
    <dbReference type="NCBI Taxonomy" id="3061083"/>
    <lineage>
        <taxon>Bacteria</taxon>
        <taxon>Pseudomonadati</taxon>
        <taxon>Pseudomonadota</taxon>
        <taxon>Alphaproteobacteria</taxon>
        <taxon>Caulobacterales</taxon>
        <taxon>Caulobacteraceae</taxon>
        <taxon>Peiella</taxon>
    </lineage>
</organism>
<dbReference type="Pfam" id="PF13177">
    <property type="entry name" value="DNA_pol3_delta2"/>
    <property type="match status" value="1"/>
</dbReference>
<dbReference type="InterPro" id="IPR004622">
    <property type="entry name" value="DNA_pol_HolB"/>
</dbReference>
<name>A0ABT8SJA1_9CAUL</name>
<dbReference type="EC" id="2.7.7.7" evidence="1"/>
<dbReference type="InterPro" id="IPR050238">
    <property type="entry name" value="DNA_Rep/Repair_Clamp_Loader"/>
</dbReference>
<evidence type="ECO:0000313" key="1">
    <source>
        <dbReference type="EMBL" id="MDO1558656.1"/>
    </source>
</evidence>
<accession>A0ABT8SJA1</accession>
<keyword evidence="1" id="KW-0808">Transferase</keyword>
<sequence>MAETPHPRETDVLEGCEVQVAAFEDALARGRMHHAWLLTGPEGVGKATFAHHAAFRLLGAADTIRLNPEEQAVRLARAGAHPDLTVLERPVENGRVKKVIPVDEARRLPEFFAKSPSVAQARVAIIDAADDMNPNAANAVLKILEEPPANAVLFLVSHSPGRLLDTIRSRCRKLRFPPWEAGAITAFLERRGVGGDQASRLAALSGGGPGLAWRLAGTEALDLADLAERLVEGPPPPDAELIQASDRFRGADGADRFEFLFNALADQVRRRAEAGGGERDADLWRDLSRAVDDADAINLDRAEVFLGLAGRLKGQGAHA</sequence>
<dbReference type="GO" id="GO:0003887">
    <property type="term" value="F:DNA-directed DNA polymerase activity"/>
    <property type="evidence" value="ECO:0007669"/>
    <property type="project" value="UniProtKB-EC"/>
</dbReference>
<dbReference type="PANTHER" id="PTHR11669:SF8">
    <property type="entry name" value="DNA POLYMERASE III SUBUNIT DELTA"/>
    <property type="match status" value="1"/>
</dbReference>
<dbReference type="SUPFAM" id="SSF52540">
    <property type="entry name" value="P-loop containing nucleoside triphosphate hydrolases"/>
    <property type="match status" value="1"/>
</dbReference>
<dbReference type="InterPro" id="IPR027417">
    <property type="entry name" value="P-loop_NTPase"/>
</dbReference>